<evidence type="ECO:0000259" key="2">
    <source>
        <dbReference type="PROSITE" id="PS50213"/>
    </source>
</evidence>
<sequence>MKKIEFLAIAFASTTLFSCASSDEMNDTTAMDDATTMSETQVMGGETDDMDNAEGVVVETEVVVPVATIPLATLSLTNSEELNDMFESIDETEQYNLMDLAKKSPNLSTFAYLAEAAGINDDLMRDGDFTLFAPTNEAFSKLSKQDLEMLLLPENRAKLTAILQAHVLPSEVASTQFNSTQRITLSDNRYLPITTTGNNVSIAGATIVVPNVEASNGMLHVVDRVIIPSQDAREGDLR</sequence>
<dbReference type="InterPro" id="IPR000782">
    <property type="entry name" value="FAS1_domain"/>
</dbReference>
<dbReference type="GO" id="GO:0050839">
    <property type="term" value="F:cell adhesion molecule binding"/>
    <property type="evidence" value="ECO:0007669"/>
    <property type="project" value="TreeGrafter"/>
</dbReference>
<feature type="signal peptide" evidence="1">
    <location>
        <begin position="1"/>
        <end position="22"/>
    </location>
</feature>
<comment type="caution">
    <text evidence="3">The sequence shown here is derived from an EMBL/GenBank/DDBJ whole genome shotgun (WGS) entry which is preliminary data.</text>
</comment>
<reference evidence="3" key="1">
    <citation type="submission" date="2020-08" db="EMBL/GenBank/DDBJ databases">
        <title>Pontibacter sp. SD6 16S ribosomal RNA gene Genome sequencing and assembly.</title>
        <authorList>
            <person name="Kang M."/>
        </authorList>
    </citation>
    <scope>NUCLEOTIDE SEQUENCE</scope>
    <source>
        <strain evidence="3">SD6</strain>
    </source>
</reference>
<dbReference type="RefSeq" id="WP_187067586.1">
    <property type="nucleotide sequence ID" value="NZ_JACRVF010000003.1"/>
</dbReference>
<evidence type="ECO:0000313" key="3">
    <source>
        <dbReference type="EMBL" id="MBC5993563.1"/>
    </source>
</evidence>
<dbReference type="FunFam" id="2.30.180.10:FF:000014">
    <property type="entry name" value="Stabilin 1"/>
    <property type="match status" value="1"/>
</dbReference>
<dbReference type="Pfam" id="PF02469">
    <property type="entry name" value="Fasciclin"/>
    <property type="match status" value="1"/>
</dbReference>
<dbReference type="GO" id="GO:0007155">
    <property type="term" value="P:cell adhesion"/>
    <property type="evidence" value="ECO:0007669"/>
    <property type="project" value="TreeGrafter"/>
</dbReference>
<dbReference type="Proteomes" id="UP000603640">
    <property type="component" value="Unassembled WGS sequence"/>
</dbReference>
<dbReference type="EMBL" id="JACRVF010000003">
    <property type="protein sequence ID" value="MBC5993563.1"/>
    <property type="molecule type" value="Genomic_DNA"/>
</dbReference>
<dbReference type="GO" id="GO:0031012">
    <property type="term" value="C:extracellular matrix"/>
    <property type="evidence" value="ECO:0007669"/>
    <property type="project" value="TreeGrafter"/>
</dbReference>
<dbReference type="PANTHER" id="PTHR10900">
    <property type="entry name" value="PERIOSTIN-RELATED"/>
    <property type="match status" value="1"/>
</dbReference>
<protein>
    <submittedName>
        <fullName evidence="3">Fasciclin domain-containing protein</fullName>
    </submittedName>
</protein>
<organism evidence="3 4">
    <name type="scientific">Pontibacter cellulosilyticus</name>
    <dbReference type="NCBI Taxonomy" id="1720253"/>
    <lineage>
        <taxon>Bacteria</taxon>
        <taxon>Pseudomonadati</taxon>
        <taxon>Bacteroidota</taxon>
        <taxon>Cytophagia</taxon>
        <taxon>Cytophagales</taxon>
        <taxon>Hymenobacteraceae</taxon>
        <taxon>Pontibacter</taxon>
    </lineage>
</organism>
<dbReference type="PROSITE" id="PS51257">
    <property type="entry name" value="PROKAR_LIPOPROTEIN"/>
    <property type="match status" value="1"/>
</dbReference>
<feature type="domain" description="FAS1" evidence="2">
    <location>
        <begin position="94"/>
        <end position="226"/>
    </location>
</feature>
<dbReference type="GO" id="GO:0005615">
    <property type="term" value="C:extracellular space"/>
    <property type="evidence" value="ECO:0007669"/>
    <property type="project" value="TreeGrafter"/>
</dbReference>
<keyword evidence="4" id="KW-1185">Reference proteome</keyword>
<keyword evidence="1" id="KW-0732">Signal</keyword>
<dbReference type="PROSITE" id="PS50213">
    <property type="entry name" value="FAS1"/>
    <property type="match status" value="1"/>
</dbReference>
<name>A0A923SJ88_9BACT</name>
<dbReference type="AlphaFoldDB" id="A0A923SJ88"/>
<proteinExistence type="predicted"/>
<evidence type="ECO:0000313" key="4">
    <source>
        <dbReference type="Proteomes" id="UP000603640"/>
    </source>
</evidence>
<dbReference type="PANTHER" id="PTHR10900:SF77">
    <property type="entry name" value="FI19380P1"/>
    <property type="match status" value="1"/>
</dbReference>
<dbReference type="SMART" id="SM00554">
    <property type="entry name" value="FAS1"/>
    <property type="match status" value="1"/>
</dbReference>
<dbReference type="GO" id="GO:0030198">
    <property type="term" value="P:extracellular matrix organization"/>
    <property type="evidence" value="ECO:0007669"/>
    <property type="project" value="TreeGrafter"/>
</dbReference>
<dbReference type="InterPro" id="IPR050904">
    <property type="entry name" value="Adhesion/Biosynth-related"/>
</dbReference>
<accession>A0A923SJ88</accession>
<gene>
    <name evidence="3" type="ORF">H8S84_12015</name>
</gene>
<dbReference type="InterPro" id="IPR036378">
    <property type="entry name" value="FAS1_dom_sf"/>
</dbReference>
<dbReference type="Gene3D" id="2.30.180.10">
    <property type="entry name" value="FAS1 domain"/>
    <property type="match status" value="1"/>
</dbReference>
<feature type="chain" id="PRO_5037135389" evidence="1">
    <location>
        <begin position="23"/>
        <end position="238"/>
    </location>
</feature>
<evidence type="ECO:0000256" key="1">
    <source>
        <dbReference type="SAM" id="SignalP"/>
    </source>
</evidence>
<dbReference type="SUPFAM" id="SSF82153">
    <property type="entry name" value="FAS1 domain"/>
    <property type="match status" value="1"/>
</dbReference>